<dbReference type="AlphaFoldDB" id="A4SNP0"/>
<name>A4SNP0_AERS4</name>
<dbReference type="KEGG" id="asa:ASA_2479"/>
<reference evidence="2" key="1">
    <citation type="journal article" date="2008" name="BMC Genomics">
        <title>The genome of Aeromonas salmonicida subsp. salmonicida A449: insights into the evolution of a fish pathogen.</title>
        <authorList>
            <person name="Reith M.E."/>
            <person name="Singh R.K."/>
            <person name="Curtis B."/>
            <person name="Boyd J.M."/>
            <person name="Bouevitch A."/>
            <person name="Kimball J."/>
            <person name="Munholland J."/>
            <person name="Murphy C."/>
            <person name="Sarty D."/>
            <person name="Williams J."/>
            <person name="Nash J.H."/>
            <person name="Johnson S.C."/>
            <person name="Brown L.L."/>
        </authorList>
    </citation>
    <scope>NUCLEOTIDE SEQUENCE [LARGE SCALE GENOMIC DNA]</scope>
    <source>
        <strain evidence="2">A449</strain>
    </source>
</reference>
<organism evidence="1 2">
    <name type="scientific">Aeromonas salmonicida (strain A449)</name>
    <dbReference type="NCBI Taxonomy" id="382245"/>
    <lineage>
        <taxon>Bacteria</taxon>
        <taxon>Pseudomonadati</taxon>
        <taxon>Pseudomonadota</taxon>
        <taxon>Gammaproteobacteria</taxon>
        <taxon>Aeromonadales</taxon>
        <taxon>Aeromonadaceae</taxon>
        <taxon>Aeromonas</taxon>
    </lineage>
</organism>
<protein>
    <submittedName>
        <fullName evidence="1">Uncharacterized protein</fullName>
    </submittedName>
</protein>
<dbReference type="Proteomes" id="UP000000225">
    <property type="component" value="Chromosome"/>
</dbReference>
<evidence type="ECO:0000313" key="2">
    <source>
        <dbReference type="Proteomes" id="UP000000225"/>
    </source>
</evidence>
<proteinExistence type="predicted"/>
<gene>
    <name evidence="1" type="ordered locus">ASA_2479</name>
</gene>
<dbReference type="HOGENOM" id="CLU_2285436_0_0_6"/>
<sequence>MVFSTIKPLASLLQEDIDEDSFIVTEYSAYVIHNLMFHLRELNFEEPTNNSSLQEGYYPGIAGENNSLPLSDQVNLLLNVDVQPNTIVVNNTIHSYHELIR</sequence>
<accession>A4SNP0</accession>
<dbReference type="EMBL" id="CP000644">
    <property type="protein sequence ID" value="ABO90512.1"/>
    <property type="molecule type" value="Genomic_DNA"/>
</dbReference>
<evidence type="ECO:0000313" key="1">
    <source>
        <dbReference type="EMBL" id="ABO90512.1"/>
    </source>
</evidence>